<gene>
    <name evidence="1" type="ORF">GOP47_0016083</name>
</gene>
<organism evidence="1 2">
    <name type="scientific">Adiantum capillus-veneris</name>
    <name type="common">Maidenhair fern</name>
    <dbReference type="NCBI Taxonomy" id="13818"/>
    <lineage>
        <taxon>Eukaryota</taxon>
        <taxon>Viridiplantae</taxon>
        <taxon>Streptophyta</taxon>
        <taxon>Embryophyta</taxon>
        <taxon>Tracheophyta</taxon>
        <taxon>Polypodiopsida</taxon>
        <taxon>Polypodiidae</taxon>
        <taxon>Polypodiales</taxon>
        <taxon>Pteridineae</taxon>
        <taxon>Pteridaceae</taxon>
        <taxon>Vittarioideae</taxon>
        <taxon>Adiantum</taxon>
    </lineage>
</organism>
<reference evidence="1" key="1">
    <citation type="submission" date="2021-01" db="EMBL/GenBank/DDBJ databases">
        <title>Adiantum capillus-veneris genome.</title>
        <authorList>
            <person name="Fang Y."/>
            <person name="Liao Q."/>
        </authorList>
    </citation>
    <scope>NUCLEOTIDE SEQUENCE</scope>
    <source>
        <strain evidence="1">H3</strain>
        <tissue evidence="1">Leaf</tissue>
    </source>
</reference>
<keyword evidence="2" id="KW-1185">Reference proteome</keyword>
<proteinExistence type="predicted"/>
<dbReference type="Proteomes" id="UP000886520">
    <property type="component" value="Chromosome 15"/>
</dbReference>
<protein>
    <submittedName>
        <fullName evidence="1">Uncharacterized protein</fullName>
    </submittedName>
</protein>
<name>A0A9D4UL69_ADICA</name>
<dbReference type="EMBL" id="JABFUD020000015">
    <property type="protein sequence ID" value="KAI5069782.1"/>
    <property type="molecule type" value="Genomic_DNA"/>
</dbReference>
<dbReference type="AlphaFoldDB" id="A0A9D4UL69"/>
<comment type="caution">
    <text evidence="1">The sequence shown here is derived from an EMBL/GenBank/DDBJ whole genome shotgun (WGS) entry which is preliminary data.</text>
</comment>
<accession>A0A9D4UL69</accession>
<evidence type="ECO:0000313" key="2">
    <source>
        <dbReference type="Proteomes" id="UP000886520"/>
    </source>
</evidence>
<sequence length="217" mass="25454">MMADLWKRVETWNHNNLRVLLKKSACSPSAFEEELYSISERQADSIRRLQVLRYDAGQDCWTTYADLATLRLLLPDLCRVELLNGDCFEPASELDTHIVWPTYGNKQIACFSQFSWNLFNYDLEVEGRHLESLYGIFLENVQFIRGSLYGIFLEDRDFEIGSEWDAWLWKRTIRKGRLCVASSTVKWEEVNEIGYFEESCETRTFAGPPIFHFTMMA</sequence>
<evidence type="ECO:0000313" key="1">
    <source>
        <dbReference type="EMBL" id="KAI5069782.1"/>
    </source>
</evidence>